<sequence length="79" mass="9229">MYFPTLYFMKYEFWSEHVTIRLSIKSNIQAGCVTFITSTLALKCRLLHKHANISLVHAKINICVQKLDTQTHKITRVYA</sequence>
<evidence type="ECO:0000313" key="1">
    <source>
        <dbReference type="EMBL" id="JAH77068.1"/>
    </source>
</evidence>
<accession>A0A0E9VIK3</accession>
<proteinExistence type="predicted"/>
<organism evidence="1">
    <name type="scientific">Anguilla anguilla</name>
    <name type="common">European freshwater eel</name>
    <name type="synonym">Muraena anguilla</name>
    <dbReference type="NCBI Taxonomy" id="7936"/>
    <lineage>
        <taxon>Eukaryota</taxon>
        <taxon>Metazoa</taxon>
        <taxon>Chordata</taxon>
        <taxon>Craniata</taxon>
        <taxon>Vertebrata</taxon>
        <taxon>Euteleostomi</taxon>
        <taxon>Actinopterygii</taxon>
        <taxon>Neopterygii</taxon>
        <taxon>Teleostei</taxon>
        <taxon>Anguilliformes</taxon>
        <taxon>Anguillidae</taxon>
        <taxon>Anguilla</taxon>
    </lineage>
</organism>
<protein>
    <submittedName>
        <fullName evidence="1">Uncharacterized protein</fullName>
    </submittedName>
</protein>
<dbReference type="EMBL" id="GBXM01031509">
    <property type="protein sequence ID" value="JAH77068.1"/>
    <property type="molecule type" value="Transcribed_RNA"/>
</dbReference>
<reference evidence="1" key="2">
    <citation type="journal article" date="2015" name="Fish Shellfish Immunol.">
        <title>Early steps in the European eel (Anguilla anguilla)-Vibrio vulnificus interaction in the gills: Role of the RtxA13 toxin.</title>
        <authorList>
            <person name="Callol A."/>
            <person name="Pajuelo D."/>
            <person name="Ebbesson L."/>
            <person name="Teles M."/>
            <person name="MacKenzie S."/>
            <person name="Amaro C."/>
        </authorList>
    </citation>
    <scope>NUCLEOTIDE SEQUENCE</scope>
</reference>
<name>A0A0E9VIK3_ANGAN</name>
<dbReference type="AlphaFoldDB" id="A0A0E9VIK3"/>
<reference evidence="1" key="1">
    <citation type="submission" date="2014-11" db="EMBL/GenBank/DDBJ databases">
        <authorList>
            <person name="Amaro Gonzalez C."/>
        </authorList>
    </citation>
    <scope>NUCLEOTIDE SEQUENCE</scope>
</reference>